<dbReference type="Gene3D" id="2.60.120.260">
    <property type="entry name" value="Galactose-binding domain-like"/>
    <property type="match status" value="1"/>
</dbReference>
<sequence>MGEYNPDRPYVLGMQWAPLVKYPLHLDTASEVGYVFRATTEQDVFAGLRRVRLLMTAPPPGRALRKTLTANLYGADGMAGTGPLRKLVIPVASGELVSGAALAGGASQPADAVGNPSDPRYVTLTGPNAAARFWFGTLASSVQAALLWRRIVDVSVLYVMSGPFADLAPAVTLGLERPSAGVNWVMDDTLTGPADHSGVTAVRRSRLGELNPWWSSTATPLSTRDRMPYSYAGNATPTSGLTAWAASGGTNINMRLQVSSSAPAGTQFQLHYLALEVTYGEENRAGGGGLDIGDGAALVGGSYFEIPIFSLYNFGYDVSLNAGYQYAVTVGQAYAGQLSVASPVPVPVDRLGTVDRLPGLHGVLLRKTLREGAVPTVETVNEMPAIVMFSGATAPGTADDSSHAYLKQAVATLYARYGWGATVQRIPNDTAGTFVWARFYARHLPGTKDPLEVAQLDPADEETLLGPRASITVDEFDALPEVADGWKEVTLRLDPPVVATGSGGQLWLALHSYADNETPWQVLGADAEPSNEAVTPASRTGFGRQTGYANIDATDDRSADLTLMLLQEMDTVTGLAVQPAVQPLAIVDEHCARPVGGVPTGIHYHQLVWEAINSEVVVGWGAYEVQRQDDTMYPDEWETIARIAAPNVTAVDDYEARVGVESRYRVRMVHRIGVPGPWSESVAATIPAPGVTGTRVDVGVLILTSNHNPAGNLAYVTNPDRSREDFTFPEAGQVELQAMFDRDYRTAFRPLERGGVEFTRTLLVNAAAVSAAALDKGFRELRDLAWESLPYVCVRDELDNRWLATLLVPSGTVRRSRRRGQMQLAQVTVVEVADAPAPVDGGPPPCEGLRVEGSTAWVSAEANDPAGIDWNPLVIDDQFAREVQGGFGSTDTPGDPWVLARGPADGLWVTGGAGVFELTKPLNANPYFETNVANWTVFDGTFTWSTAQVHQGVASGRLVPNGVAAPQIRCELVPVTEGRDYQGSAWVRCAASRAIDIAIHWLDAAQVQLSQSAVGTSVTANTWTRLQVSGTAPVGAKFAFFRTTNPGTPPVTAWLDVDEAILAPAPAGFRVVTGPPLRDVDVQVRVRLNQLPITQPVSVYLPVRYDAMENRYEARLAFMPDGSLGLALQKLAQGVSSILVPLTTALDWQDDTVPFVAGDWYWVRIQCRGQVVSAAVWKDEPGSYWPGWQVQALDGAVTGAGAVGLGAAASGITNANPRIEFDSFQVRQPMANVDIRVLLRTSGEVWNVWVEHLSSTNPESIFSGWDVDWSDAETCFEVFGKDLFYQCVLSDQFGVVRNQRRWLRAVYEQDIGGGLARVTLYSSLDGVTWGPGLSLTDYPEPLDLDGGFFGVNVSGDVAVSRVEIRNGVDGPIIVEPDFEAQPKGTKLFIDAQGASWEVDGVGICGAA</sequence>
<organism evidence="1 2">
    <name type="scientific">Micromonospora ureilytica</name>
    <dbReference type="NCBI Taxonomy" id="709868"/>
    <lineage>
        <taxon>Bacteria</taxon>
        <taxon>Bacillati</taxon>
        <taxon>Actinomycetota</taxon>
        <taxon>Actinomycetes</taxon>
        <taxon>Micromonosporales</taxon>
        <taxon>Micromonosporaceae</taxon>
        <taxon>Micromonospora</taxon>
    </lineage>
</organism>
<dbReference type="OrthoDB" id="3304505at2"/>
<dbReference type="InterPro" id="IPR008979">
    <property type="entry name" value="Galactose-bd-like_sf"/>
</dbReference>
<proteinExistence type="predicted"/>
<name>A0A3N9XK04_9ACTN</name>
<evidence type="ECO:0000313" key="1">
    <source>
        <dbReference type="EMBL" id="RQX13415.1"/>
    </source>
</evidence>
<dbReference type="EMBL" id="QDGB01000326">
    <property type="protein sequence ID" value="RQX13415.1"/>
    <property type="molecule type" value="Genomic_DNA"/>
</dbReference>
<evidence type="ECO:0000313" key="2">
    <source>
        <dbReference type="Proteomes" id="UP000278981"/>
    </source>
</evidence>
<gene>
    <name evidence="1" type="ORF">DDE19_26105</name>
</gene>
<reference evidence="1 2" key="1">
    <citation type="submission" date="2018-04" db="EMBL/GenBank/DDBJ databases">
        <title>Micromonosporas from Atacama Desert.</title>
        <authorList>
            <person name="Carro L."/>
            <person name="Klenk H.-P."/>
            <person name="Goodfellow M."/>
        </authorList>
    </citation>
    <scope>NUCLEOTIDE SEQUENCE [LARGE SCALE GENOMIC DNA]</scope>
    <source>
        <strain evidence="1 2">LB19</strain>
    </source>
</reference>
<dbReference type="Proteomes" id="UP000278981">
    <property type="component" value="Unassembled WGS sequence"/>
</dbReference>
<protein>
    <submittedName>
        <fullName evidence="1">Uncharacterized protein</fullName>
    </submittedName>
</protein>
<dbReference type="RefSeq" id="WP_124821936.1">
    <property type="nucleotide sequence ID" value="NZ_QDGB01000326.1"/>
</dbReference>
<comment type="caution">
    <text evidence="1">The sequence shown here is derived from an EMBL/GenBank/DDBJ whole genome shotgun (WGS) entry which is preliminary data.</text>
</comment>
<dbReference type="SUPFAM" id="SSF49785">
    <property type="entry name" value="Galactose-binding domain-like"/>
    <property type="match status" value="1"/>
</dbReference>
<accession>A0A3N9XK04</accession>